<protein>
    <submittedName>
        <fullName evidence="3">PAS fold</fullName>
    </submittedName>
</protein>
<dbReference type="AlphaFoldDB" id="A0A1I4EH87"/>
<dbReference type="PROSITE" id="PS50112">
    <property type="entry name" value="PAS"/>
    <property type="match status" value="1"/>
</dbReference>
<sequence>MFDSVIDFLIVTLGISALLLSLGVLTFLLRRIPQDAGGPQTQEAICIYRNGSLVEANTEGLRLLAGRGGKETNWRALRRLLAERFPDFPENQGATDMQDTKVLTSSKMHDGTLLTIDQWNDVARVTIVSDVQPEDATVTFGSDISNGAPYPIWVCRADTQIIWCNVAYENLAQEQGKKLDPEIPMLFEMTDGEEFTASRRLGLFSADGTPQWFDVTSVALDQDRVFFAVDANTAVDTELAQRNLVQTLSRTFAHLPTGLAVFDRDRRLVLFNPPLVQLSGLSPTELSLHPSITEFFDKLRARHIAPEPKRAVSWQSHVGTIIRAMEQGTYGDTWELPDGKTYRVSGRPQQDGAIALLIDDISAEMALTRRFRAEIEIAHAALDGLGDPVVLFSRAGDHLLCNNAYRSFWQVDPDSTFANYTIRDATALWEAAICDTPAWQDFKEAIGNSEPRRPWAGVLALQQLGLMHAKLTPISGGATMIEFRRAIEQEITQPA</sequence>
<feature type="domain" description="PAS" evidence="2">
    <location>
        <begin position="240"/>
        <end position="286"/>
    </location>
</feature>
<organism evidence="3 4">
    <name type="scientific">Shimia haliotis</name>
    <dbReference type="NCBI Taxonomy" id="1280847"/>
    <lineage>
        <taxon>Bacteria</taxon>
        <taxon>Pseudomonadati</taxon>
        <taxon>Pseudomonadota</taxon>
        <taxon>Alphaproteobacteria</taxon>
        <taxon>Rhodobacterales</taxon>
        <taxon>Roseobacteraceae</taxon>
    </lineage>
</organism>
<feature type="transmembrane region" description="Helical" evidence="1">
    <location>
        <begin position="6"/>
        <end position="29"/>
    </location>
</feature>
<dbReference type="STRING" id="1280847.SAMN04488036_104252"/>
<name>A0A1I4EH87_9RHOB</name>
<dbReference type="EMBL" id="FOSZ01000004">
    <property type="protein sequence ID" value="SFL04360.1"/>
    <property type="molecule type" value="Genomic_DNA"/>
</dbReference>
<dbReference type="Gene3D" id="3.30.450.20">
    <property type="entry name" value="PAS domain"/>
    <property type="match status" value="1"/>
</dbReference>
<dbReference type="SMART" id="SM00091">
    <property type="entry name" value="PAS"/>
    <property type="match status" value="2"/>
</dbReference>
<keyword evidence="1" id="KW-1133">Transmembrane helix</keyword>
<dbReference type="InterPro" id="IPR000014">
    <property type="entry name" value="PAS"/>
</dbReference>
<evidence type="ECO:0000256" key="1">
    <source>
        <dbReference type="SAM" id="Phobius"/>
    </source>
</evidence>
<dbReference type="RefSeq" id="WP_093323946.1">
    <property type="nucleotide sequence ID" value="NZ_FOSZ01000004.1"/>
</dbReference>
<evidence type="ECO:0000313" key="4">
    <source>
        <dbReference type="Proteomes" id="UP000198851"/>
    </source>
</evidence>
<reference evidence="4" key="1">
    <citation type="submission" date="2016-10" db="EMBL/GenBank/DDBJ databases">
        <authorList>
            <person name="Varghese N."/>
            <person name="Submissions S."/>
        </authorList>
    </citation>
    <scope>NUCLEOTIDE SEQUENCE [LARGE SCALE GENOMIC DNA]</scope>
    <source>
        <strain evidence="4">DSM 28453</strain>
    </source>
</reference>
<dbReference type="Proteomes" id="UP000198851">
    <property type="component" value="Unassembled WGS sequence"/>
</dbReference>
<evidence type="ECO:0000259" key="2">
    <source>
        <dbReference type="PROSITE" id="PS50112"/>
    </source>
</evidence>
<keyword evidence="1" id="KW-0472">Membrane</keyword>
<evidence type="ECO:0000313" key="3">
    <source>
        <dbReference type="EMBL" id="SFL04360.1"/>
    </source>
</evidence>
<dbReference type="Pfam" id="PF12860">
    <property type="entry name" value="PAS_7"/>
    <property type="match status" value="1"/>
</dbReference>
<gene>
    <name evidence="3" type="ORF">SAMN04488036_104252</name>
</gene>
<dbReference type="InterPro" id="IPR035965">
    <property type="entry name" value="PAS-like_dom_sf"/>
</dbReference>
<keyword evidence="1" id="KW-0812">Transmembrane</keyword>
<dbReference type="OrthoDB" id="9797304at2"/>
<accession>A0A1I4EH87</accession>
<dbReference type="SUPFAM" id="SSF55785">
    <property type="entry name" value="PYP-like sensor domain (PAS domain)"/>
    <property type="match status" value="1"/>
</dbReference>
<keyword evidence="4" id="KW-1185">Reference proteome</keyword>
<proteinExistence type="predicted"/>